<dbReference type="GO" id="GO:0003677">
    <property type="term" value="F:DNA binding"/>
    <property type="evidence" value="ECO:0007669"/>
    <property type="project" value="InterPro"/>
</dbReference>
<organism evidence="7 8">
    <name type="scientific">Asticcacaulis benevestitus DSM 16100 = ATCC BAA-896</name>
    <dbReference type="NCBI Taxonomy" id="1121022"/>
    <lineage>
        <taxon>Bacteria</taxon>
        <taxon>Pseudomonadati</taxon>
        <taxon>Pseudomonadota</taxon>
        <taxon>Alphaproteobacteria</taxon>
        <taxon>Caulobacterales</taxon>
        <taxon>Caulobacteraceae</taxon>
        <taxon>Asticcacaulis</taxon>
    </lineage>
</organism>
<dbReference type="Gene3D" id="1.10.1740.10">
    <property type="match status" value="1"/>
</dbReference>
<evidence type="ECO:0000259" key="6">
    <source>
        <dbReference type="Pfam" id="PF08281"/>
    </source>
</evidence>
<dbReference type="GO" id="GO:0006352">
    <property type="term" value="P:DNA-templated transcription initiation"/>
    <property type="evidence" value="ECO:0007669"/>
    <property type="project" value="InterPro"/>
</dbReference>
<evidence type="ECO:0000256" key="2">
    <source>
        <dbReference type="ARBA" id="ARBA00023015"/>
    </source>
</evidence>
<dbReference type="STRING" id="1121022.GCA_000376105_00329"/>
<evidence type="ECO:0000256" key="4">
    <source>
        <dbReference type="ARBA" id="ARBA00023163"/>
    </source>
</evidence>
<comment type="caution">
    <text evidence="7">The sequence shown here is derived from an EMBL/GenBank/DDBJ whole genome shotgun (WGS) entry which is preliminary data.</text>
</comment>
<dbReference type="PANTHER" id="PTHR43133">
    <property type="entry name" value="RNA POLYMERASE ECF-TYPE SIGMA FACTO"/>
    <property type="match status" value="1"/>
</dbReference>
<sequence length="192" mass="21559">MALASDKPDLTRQSDVDLVRLSTAGDKPAFAELVRRHGSGLRIHLRRMGAQGADADDMAQEAFMSAYEHLTEYRFDGPFTGWLKRIASRRYLRKVRNNKKYVLTDDIGAYEPEPIAHEGEFRAHNLDAALNRLKPVERLCVTLNFSGDLSHQDIADELKIPLGTVKSHIRRALDQLKIILSVKPAPVLETGT</sequence>
<dbReference type="PATRIC" id="fig|1121022.4.peg.491"/>
<dbReference type="Gene3D" id="1.10.10.10">
    <property type="entry name" value="Winged helix-like DNA-binding domain superfamily/Winged helix DNA-binding domain"/>
    <property type="match status" value="1"/>
</dbReference>
<dbReference type="InterPro" id="IPR013249">
    <property type="entry name" value="RNA_pol_sigma70_r4_t2"/>
</dbReference>
<dbReference type="CDD" id="cd06171">
    <property type="entry name" value="Sigma70_r4"/>
    <property type="match status" value="1"/>
</dbReference>
<dbReference type="AlphaFoldDB" id="V4Q3W6"/>
<name>V4Q3W6_9CAUL</name>
<dbReference type="SUPFAM" id="SSF88946">
    <property type="entry name" value="Sigma2 domain of RNA polymerase sigma factors"/>
    <property type="match status" value="1"/>
</dbReference>
<dbReference type="InterPro" id="IPR014284">
    <property type="entry name" value="RNA_pol_sigma-70_dom"/>
</dbReference>
<dbReference type="SUPFAM" id="SSF88659">
    <property type="entry name" value="Sigma3 and sigma4 domains of RNA polymerase sigma factors"/>
    <property type="match status" value="1"/>
</dbReference>
<dbReference type="InterPro" id="IPR013324">
    <property type="entry name" value="RNA_pol_sigma_r3/r4-like"/>
</dbReference>
<reference evidence="7 8" key="1">
    <citation type="journal article" date="2014" name="Nature">
        <title>Sequential evolution of bacterial morphology by co-option of a developmental regulator.</title>
        <authorList>
            <person name="Jiang C."/>
            <person name="Brown P.J."/>
            <person name="Ducret A."/>
            <person name="Brun Y.V."/>
        </authorList>
    </citation>
    <scope>NUCLEOTIDE SEQUENCE [LARGE SCALE GENOMIC DNA]</scope>
    <source>
        <strain evidence="7 8">DSM 16100</strain>
    </source>
</reference>
<dbReference type="Proteomes" id="UP000017837">
    <property type="component" value="Unassembled WGS sequence"/>
</dbReference>
<dbReference type="InterPro" id="IPR013325">
    <property type="entry name" value="RNA_pol_sigma_r2"/>
</dbReference>
<keyword evidence="3" id="KW-0731">Sigma factor</keyword>
<keyword evidence="4" id="KW-0804">Transcription</keyword>
<dbReference type="Pfam" id="PF08281">
    <property type="entry name" value="Sigma70_r4_2"/>
    <property type="match status" value="1"/>
</dbReference>
<evidence type="ECO:0000313" key="8">
    <source>
        <dbReference type="Proteomes" id="UP000017837"/>
    </source>
</evidence>
<dbReference type="InterPro" id="IPR039425">
    <property type="entry name" value="RNA_pol_sigma-70-like"/>
</dbReference>
<comment type="similarity">
    <text evidence="1">Belongs to the sigma-70 factor family. ECF subfamily.</text>
</comment>
<dbReference type="PANTHER" id="PTHR43133:SF51">
    <property type="entry name" value="RNA POLYMERASE SIGMA FACTOR"/>
    <property type="match status" value="1"/>
</dbReference>
<dbReference type="Pfam" id="PF04542">
    <property type="entry name" value="Sigma70_r2"/>
    <property type="match status" value="1"/>
</dbReference>
<accession>V4Q3W6</accession>
<dbReference type="NCBIfam" id="TIGR02937">
    <property type="entry name" value="sigma70-ECF"/>
    <property type="match status" value="1"/>
</dbReference>
<proteinExistence type="inferred from homology"/>
<evidence type="ECO:0008006" key="9">
    <source>
        <dbReference type="Google" id="ProtNLM"/>
    </source>
</evidence>
<dbReference type="RefSeq" id="WP_018080007.1">
    <property type="nucleotide sequence ID" value="NZ_AQWM01000001.1"/>
</dbReference>
<feature type="domain" description="RNA polymerase sigma factor 70 region 4 type 2" evidence="6">
    <location>
        <begin position="125"/>
        <end position="176"/>
    </location>
</feature>
<protein>
    <recommendedName>
        <fullName evidence="9">RNA polymerase subunit sigma-24</fullName>
    </recommendedName>
</protein>
<evidence type="ECO:0000256" key="3">
    <source>
        <dbReference type="ARBA" id="ARBA00023082"/>
    </source>
</evidence>
<dbReference type="InterPro" id="IPR007627">
    <property type="entry name" value="RNA_pol_sigma70_r2"/>
</dbReference>
<gene>
    <name evidence="7" type="ORF">ABENE_02490</name>
</gene>
<keyword evidence="8" id="KW-1185">Reference proteome</keyword>
<dbReference type="InterPro" id="IPR036388">
    <property type="entry name" value="WH-like_DNA-bd_sf"/>
</dbReference>
<keyword evidence="2" id="KW-0805">Transcription regulation</keyword>
<evidence type="ECO:0000256" key="1">
    <source>
        <dbReference type="ARBA" id="ARBA00010641"/>
    </source>
</evidence>
<evidence type="ECO:0000259" key="5">
    <source>
        <dbReference type="Pfam" id="PF04542"/>
    </source>
</evidence>
<feature type="domain" description="RNA polymerase sigma-70 region 2" evidence="5">
    <location>
        <begin position="33"/>
        <end position="100"/>
    </location>
</feature>
<dbReference type="eggNOG" id="COG1595">
    <property type="taxonomic scope" value="Bacteria"/>
</dbReference>
<evidence type="ECO:0000313" key="7">
    <source>
        <dbReference type="EMBL" id="ESQ94394.1"/>
    </source>
</evidence>
<dbReference type="GO" id="GO:0016987">
    <property type="term" value="F:sigma factor activity"/>
    <property type="evidence" value="ECO:0007669"/>
    <property type="project" value="UniProtKB-KW"/>
</dbReference>
<dbReference type="EMBL" id="AWGB01000004">
    <property type="protein sequence ID" value="ESQ94394.1"/>
    <property type="molecule type" value="Genomic_DNA"/>
</dbReference>